<dbReference type="PROSITE" id="PS50158">
    <property type="entry name" value="ZF_CCHC"/>
    <property type="match status" value="1"/>
</dbReference>
<dbReference type="EMBL" id="QJKJ01003491">
    <property type="protein sequence ID" value="RDX98217.1"/>
    <property type="molecule type" value="Genomic_DNA"/>
</dbReference>
<evidence type="ECO:0000256" key="1">
    <source>
        <dbReference type="PROSITE-ProRule" id="PRU00047"/>
    </source>
</evidence>
<feature type="non-terminal residue" evidence="3">
    <location>
        <position position="1"/>
    </location>
</feature>
<accession>A0A371H606</accession>
<comment type="caution">
    <text evidence="3">The sequence shown here is derived from an EMBL/GenBank/DDBJ whole genome shotgun (WGS) entry which is preliminary data.</text>
</comment>
<dbReference type="OrthoDB" id="1456856at2759"/>
<dbReference type="SMART" id="SM00343">
    <property type="entry name" value="ZnF_C2HC"/>
    <property type="match status" value="1"/>
</dbReference>
<organism evidence="3 4">
    <name type="scientific">Mucuna pruriens</name>
    <name type="common">Velvet bean</name>
    <name type="synonym">Dolichos pruriens</name>
    <dbReference type="NCBI Taxonomy" id="157652"/>
    <lineage>
        <taxon>Eukaryota</taxon>
        <taxon>Viridiplantae</taxon>
        <taxon>Streptophyta</taxon>
        <taxon>Embryophyta</taxon>
        <taxon>Tracheophyta</taxon>
        <taxon>Spermatophyta</taxon>
        <taxon>Magnoliopsida</taxon>
        <taxon>eudicotyledons</taxon>
        <taxon>Gunneridae</taxon>
        <taxon>Pentapetalae</taxon>
        <taxon>rosids</taxon>
        <taxon>fabids</taxon>
        <taxon>Fabales</taxon>
        <taxon>Fabaceae</taxon>
        <taxon>Papilionoideae</taxon>
        <taxon>50 kb inversion clade</taxon>
        <taxon>NPAAA clade</taxon>
        <taxon>indigoferoid/millettioid clade</taxon>
        <taxon>Phaseoleae</taxon>
        <taxon>Mucuna</taxon>
    </lineage>
</organism>
<evidence type="ECO:0000313" key="4">
    <source>
        <dbReference type="Proteomes" id="UP000257109"/>
    </source>
</evidence>
<reference evidence="3" key="1">
    <citation type="submission" date="2018-05" db="EMBL/GenBank/DDBJ databases">
        <title>Draft genome of Mucuna pruriens seed.</title>
        <authorList>
            <person name="Nnadi N.E."/>
            <person name="Vos R."/>
            <person name="Hasami M.H."/>
            <person name="Devisetty U.K."/>
            <person name="Aguiy J.C."/>
        </authorList>
    </citation>
    <scope>NUCLEOTIDE SEQUENCE [LARGE SCALE GENOMIC DNA]</scope>
    <source>
        <strain evidence="3">JCA_2017</strain>
    </source>
</reference>
<dbReference type="InterPro" id="IPR036875">
    <property type="entry name" value="Znf_CCHC_sf"/>
</dbReference>
<dbReference type="SUPFAM" id="SSF57756">
    <property type="entry name" value="Retrovirus zinc finger-like domains"/>
    <property type="match status" value="1"/>
</dbReference>
<keyword evidence="1" id="KW-0863">Zinc-finger</keyword>
<name>A0A371H606_MUCPR</name>
<evidence type="ECO:0000313" key="3">
    <source>
        <dbReference type="EMBL" id="RDX98217.1"/>
    </source>
</evidence>
<dbReference type="AlphaFoldDB" id="A0A371H606"/>
<protein>
    <recommendedName>
        <fullName evidence="2">CCHC-type domain-containing protein</fullName>
    </recommendedName>
</protein>
<dbReference type="PANTHER" id="PTHR35046">
    <property type="entry name" value="ZINC KNUCKLE (CCHC-TYPE) FAMILY PROTEIN"/>
    <property type="match status" value="1"/>
</dbReference>
<dbReference type="GO" id="GO:0008270">
    <property type="term" value="F:zinc ion binding"/>
    <property type="evidence" value="ECO:0007669"/>
    <property type="project" value="UniProtKB-KW"/>
</dbReference>
<sequence>MEMAMIRANILKNQKAIMAQFLNGLNRDITDNNSKKEVVGSHSKVMDSKKNQIEANPSKNEDIKCFKCLGRGHISPQCPNKRTMIMKDN</sequence>
<feature type="domain" description="CCHC-type" evidence="2">
    <location>
        <begin position="64"/>
        <end position="80"/>
    </location>
</feature>
<keyword evidence="1" id="KW-0479">Metal-binding</keyword>
<proteinExistence type="predicted"/>
<dbReference type="Proteomes" id="UP000257109">
    <property type="component" value="Unassembled WGS sequence"/>
</dbReference>
<gene>
    <name evidence="3" type="ORF">CR513_18875</name>
</gene>
<dbReference type="Gene3D" id="4.10.60.10">
    <property type="entry name" value="Zinc finger, CCHC-type"/>
    <property type="match status" value="1"/>
</dbReference>
<dbReference type="GO" id="GO:0003676">
    <property type="term" value="F:nucleic acid binding"/>
    <property type="evidence" value="ECO:0007669"/>
    <property type="project" value="InterPro"/>
</dbReference>
<dbReference type="InterPro" id="IPR001878">
    <property type="entry name" value="Znf_CCHC"/>
</dbReference>
<keyword evidence="4" id="KW-1185">Reference proteome</keyword>
<evidence type="ECO:0000259" key="2">
    <source>
        <dbReference type="PROSITE" id="PS50158"/>
    </source>
</evidence>
<dbReference type="PANTHER" id="PTHR35046:SF9">
    <property type="entry name" value="RNA-DIRECTED DNA POLYMERASE"/>
    <property type="match status" value="1"/>
</dbReference>
<keyword evidence="1" id="KW-0862">Zinc</keyword>